<evidence type="ECO:0000313" key="2">
    <source>
        <dbReference type="EMBL" id="GMT34665.1"/>
    </source>
</evidence>
<name>A0AAV5WVP7_9BILA</name>
<feature type="transmembrane region" description="Helical" evidence="1">
    <location>
        <begin position="14"/>
        <end position="34"/>
    </location>
</feature>
<comment type="caution">
    <text evidence="2">The sequence shown here is derived from an EMBL/GenBank/DDBJ whole genome shotgun (WGS) entry which is preliminary data.</text>
</comment>
<feature type="non-terminal residue" evidence="2">
    <location>
        <position position="1"/>
    </location>
</feature>
<keyword evidence="1" id="KW-1133">Transmembrane helix</keyword>
<organism evidence="2 3">
    <name type="scientific">Pristionchus fissidentatus</name>
    <dbReference type="NCBI Taxonomy" id="1538716"/>
    <lineage>
        <taxon>Eukaryota</taxon>
        <taxon>Metazoa</taxon>
        <taxon>Ecdysozoa</taxon>
        <taxon>Nematoda</taxon>
        <taxon>Chromadorea</taxon>
        <taxon>Rhabditida</taxon>
        <taxon>Rhabditina</taxon>
        <taxon>Diplogasteromorpha</taxon>
        <taxon>Diplogasteroidea</taxon>
        <taxon>Neodiplogasteridae</taxon>
        <taxon>Pristionchus</taxon>
    </lineage>
</organism>
<feature type="transmembrane region" description="Helical" evidence="1">
    <location>
        <begin position="46"/>
        <end position="63"/>
    </location>
</feature>
<evidence type="ECO:0000313" key="3">
    <source>
        <dbReference type="Proteomes" id="UP001432322"/>
    </source>
</evidence>
<sequence>ESRFLDHFRCFRHLLLQVVVGKQIIVVVLFSWFIRGDGVIDVELSGIVFMAFVQMIFNPFSLVPRPKAHDDKCRFIFISIILFLCLVVCVVLTEEECVALDRIFGSSF</sequence>
<dbReference type="AlphaFoldDB" id="A0AAV5WVP7"/>
<gene>
    <name evidence="2" type="ORF">PFISCL1PPCAC_25961</name>
</gene>
<evidence type="ECO:0008006" key="4">
    <source>
        <dbReference type="Google" id="ProtNLM"/>
    </source>
</evidence>
<keyword evidence="1" id="KW-0812">Transmembrane</keyword>
<evidence type="ECO:0000256" key="1">
    <source>
        <dbReference type="SAM" id="Phobius"/>
    </source>
</evidence>
<keyword evidence="3" id="KW-1185">Reference proteome</keyword>
<protein>
    <recommendedName>
        <fullName evidence="4">G protein-coupled receptor</fullName>
    </recommendedName>
</protein>
<keyword evidence="1" id="KW-0472">Membrane</keyword>
<dbReference type="EMBL" id="BTSY01000006">
    <property type="protein sequence ID" value="GMT34665.1"/>
    <property type="molecule type" value="Genomic_DNA"/>
</dbReference>
<proteinExistence type="predicted"/>
<feature type="transmembrane region" description="Helical" evidence="1">
    <location>
        <begin position="75"/>
        <end position="93"/>
    </location>
</feature>
<reference evidence="2" key="1">
    <citation type="submission" date="2023-10" db="EMBL/GenBank/DDBJ databases">
        <title>Genome assembly of Pristionchus species.</title>
        <authorList>
            <person name="Yoshida K."/>
            <person name="Sommer R.J."/>
        </authorList>
    </citation>
    <scope>NUCLEOTIDE SEQUENCE</scope>
    <source>
        <strain evidence="2">RS5133</strain>
    </source>
</reference>
<feature type="non-terminal residue" evidence="2">
    <location>
        <position position="108"/>
    </location>
</feature>
<accession>A0AAV5WVP7</accession>
<dbReference type="Proteomes" id="UP001432322">
    <property type="component" value="Unassembled WGS sequence"/>
</dbReference>